<keyword evidence="4" id="KW-1185">Reference proteome</keyword>
<sequence>MRPRNHRAIDRQQGKNRMDNSTPQDPSWQVSPEHRHPPRHELSYWLDPRTASAPPVLAGTALRSMAQNHGARRGACSVPIGLGAAFGLASVTNLLTSITPPVPGLWMGLLAVALLVLGRFLWRRACATPKARYLSSGRGSTSIGGALIMLVVIGVPFCAMAHILLAGQLDGSARGLGAYAGYQLALVLGVVSVFFLPGYFAQHARRDLRRLIESNPGIRSEFEDLSLSWVDPVGTEPFGPL</sequence>
<keyword evidence="2" id="KW-1133">Transmembrane helix</keyword>
<feature type="compositionally biased region" description="Polar residues" evidence="1">
    <location>
        <begin position="19"/>
        <end position="30"/>
    </location>
</feature>
<feature type="compositionally biased region" description="Basic and acidic residues" evidence="1">
    <location>
        <begin position="7"/>
        <end position="18"/>
    </location>
</feature>
<evidence type="ECO:0000313" key="3">
    <source>
        <dbReference type="EMBL" id="GAA5227112.1"/>
    </source>
</evidence>
<evidence type="ECO:0000256" key="1">
    <source>
        <dbReference type="SAM" id="MobiDB-lite"/>
    </source>
</evidence>
<reference evidence="4" key="1">
    <citation type="journal article" date="2019" name="Int. J. Syst. Evol. Microbiol.">
        <title>The Global Catalogue of Microorganisms (GCM) 10K type strain sequencing project: providing services to taxonomists for standard genome sequencing and annotation.</title>
        <authorList>
            <consortium name="The Broad Institute Genomics Platform"/>
            <consortium name="The Broad Institute Genome Sequencing Center for Infectious Disease"/>
            <person name="Wu L."/>
            <person name="Ma J."/>
        </authorList>
    </citation>
    <scope>NUCLEOTIDE SEQUENCE [LARGE SCALE GENOMIC DNA]</scope>
    <source>
        <strain evidence="4">JCM 18952</strain>
    </source>
</reference>
<dbReference type="Proteomes" id="UP001501257">
    <property type="component" value="Unassembled WGS sequence"/>
</dbReference>
<keyword evidence="2" id="KW-0812">Transmembrane</keyword>
<feature type="transmembrane region" description="Helical" evidence="2">
    <location>
        <begin position="104"/>
        <end position="122"/>
    </location>
</feature>
<organism evidence="3 4">
    <name type="scientific">Paeniglutamicibacter antarcticus</name>
    <dbReference type="NCBI Taxonomy" id="494023"/>
    <lineage>
        <taxon>Bacteria</taxon>
        <taxon>Bacillati</taxon>
        <taxon>Actinomycetota</taxon>
        <taxon>Actinomycetes</taxon>
        <taxon>Micrococcales</taxon>
        <taxon>Micrococcaceae</taxon>
        <taxon>Paeniglutamicibacter</taxon>
    </lineage>
</organism>
<feature type="transmembrane region" description="Helical" evidence="2">
    <location>
        <begin position="179"/>
        <end position="201"/>
    </location>
</feature>
<comment type="caution">
    <text evidence="3">The sequence shown here is derived from an EMBL/GenBank/DDBJ whole genome shotgun (WGS) entry which is preliminary data.</text>
</comment>
<keyword evidence="2" id="KW-0472">Membrane</keyword>
<gene>
    <name evidence="3" type="ORF">GCM10025778_16450</name>
</gene>
<evidence type="ECO:0000313" key="4">
    <source>
        <dbReference type="Proteomes" id="UP001501257"/>
    </source>
</evidence>
<dbReference type="EMBL" id="BAABLK010000027">
    <property type="protein sequence ID" value="GAA5227112.1"/>
    <property type="molecule type" value="Genomic_DNA"/>
</dbReference>
<proteinExistence type="predicted"/>
<name>A0ABP9TN34_9MICC</name>
<feature type="region of interest" description="Disordered" evidence="1">
    <location>
        <begin position="1"/>
        <end position="40"/>
    </location>
</feature>
<protein>
    <submittedName>
        <fullName evidence="3">Uncharacterized protein</fullName>
    </submittedName>
</protein>
<accession>A0ABP9TN34</accession>
<evidence type="ECO:0000256" key="2">
    <source>
        <dbReference type="SAM" id="Phobius"/>
    </source>
</evidence>
<feature type="transmembrane region" description="Helical" evidence="2">
    <location>
        <begin position="143"/>
        <end position="167"/>
    </location>
</feature>
<feature type="transmembrane region" description="Helical" evidence="2">
    <location>
        <begin position="75"/>
        <end position="98"/>
    </location>
</feature>